<feature type="transmembrane region" description="Helical" evidence="9">
    <location>
        <begin position="156"/>
        <end position="174"/>
    </location>
</feature>
<dbReference type="GO" id="GO:0015271">
    <property type="term" value="F:outward rectifier potassium channel activity"/>
    <property type="evidence" value="ECO:0007669"/>
    <property type="project" value="TreeGrafter"/>
</dbReference>
<dbReference type="Proteomes" id="UP000187455">
    <property type="component" value="Unassembled WGS sequence"/>
</dbReference>
<keyword evidence="7 11" id="KW-0407">Ion channel</keyword>
<dbReference type="GO" id="GO:0030322">
    <property type="term" value="P:stabilization of membrane potential"/>
    <property type="evidence" value="ECO:0007669"/>
    <property type="project" value="TreeGrafter"/>
</dbReference>
<evidence type="ECO:0000256" key="1">
    <source>
        <dbReference type="ARBA" id="ARBA00004141"/>
    </source>
</evidence>
<dbReference type="Pfam" id="PF07885">
    <property type="entry name" value="Ion_trans_2"/>
    <property type="match status" value="1"/>
</dbReference>
<dbReference type="GO" id="GO:0022841">
    <property type="term" value="F:potassium ion leak channel activity"/>
    <property type="evidence" value="ECO:0007669"/>
    <property type="project" value="TreeGrafter"/>
</dbReference>
<proteinExistence type="predicted"/>
<feature type="transmembrane region" description="Helical" evidence="9">
    <location>
        <begin position="104"/>
        <end position="123"/>
    </location>
</feature>
<keyword evidence="2" id="KW-0813">Transport</keyword>
<evidence type="ECO:0000256" key="2">
    <source>
        <dbReference type="ARBA" id="ARBA00022448"/>
    </source>
</evidence>
<evidence type="ECO:0000256" key="8">
    <source>
        <dbReference type="SAM" id="MobiDB-lite"/>
    </source>
</evidence>
<reference evidence="11 12" key="1">
    <citation type="journal article" date="2016" name="Mol. Biol. Evol.">
        <title>Genome-Wide Survey of Gut Fungi (Harpellales) Reveals the First Horizontally Transferred Ubiquitin Gene from a Mosquito Host.</title>
        <authorList>
            <person name="Wang Y."/>
            <person name="White M.M."/>
            <person name="Kvist S."/>
            <person name="Moncalvo J.M."/>
        </authorList>
    </citation>
    <scope>NUCLEOTIDE SEQUENCE [LARGE SCALE GENOMIC DNA]</scope>
    <source>
        <strain evidence="11 12">ALG-7-W6</strain>
    </source>
</reference>
<organism evidence="11 12">
    <name type="scientific">Smittium mucronatum</name>
    <dbReference type="NCBI Taxonomy" id="133383"/>
    <lineage>
        <taxon>Eukaryota</taxon>
        <taxon>Fungi</taxon>
        <taxon>Fungi incertae sedis</taxon>
        <taxon>Zoopagomycota</taxon>
        <taxon>Kickxellomycotina</taxon>
        <taxon>Harpellomycetes</taxon>
        <taxon>Harpellales</taxon>
        <taxon>Legeriomycetaceae</taxon>
        <taxon>Smittium</taxon>
    </lineage>
</organism>
<feature type="compositionally biased region" description="Low complexity" evidence="8">
    <location>
        <begin position="226"/>
        <end position="247"/>
    </location>
</feature>
<evidence type="ECO:0000256" key="3">
    <source>
        <dbReference type="ARBA" id="ARBA00022692"/>
    </source>
</evidence>
<evidence type="ECO:0000313" key="12">
    <source>
        <dbReference type="Proteomes" id="UP000187455"/>
    </source>
</evidence>
<dbReference type="SUPFAM" id="SSF81324">
    <property type="entry name" value="Voltage-gated potassium channels"/>
    <property type="match status" value="1"/>
</dbReference>
<dbReference type="Gene3D" id="1.10.287.70">
    <property type="match status" value="1"/>
</dbReference>
<dbReference type="AlphaFoldDB" id="A0A1R0H916"/>
<dbReference type="EMBL" id="LSSL01000045">
    <property type="protein sequence ID" value="OLY85655.1"/>
    <property type="molecule type" value="Genomic_DNA"/>
</dbReference>
<evidence type="ECO:0000256" key="7">
    <source>
        <dbReference type="ARBA" id="ARBA00023303"/>
    </source>
</evidence>
<feature type="region of interest" description="Disordered" evidence="8">
    <location>
        <begin position="223"/>
        <end position="247"/>
    </location>
</feature>
<gene>
    <name evidence="11" type="ORF">AYI68_g151</name>
</gene>
<evidence type="ECO:0000259" key="10">
    <source>
        <dbReference type="Pfam" id="PF07885"/>
    </source>
</evidence>
<evidence type="ECO:0000256" key="5">
    <source>
        <dbReference type="ARBA" id="ARBA00023065"/>
    </source>
</evidence>
<name>A0A1R0H916_9FUNG</name>
<protein>
    <submittedName>
        <fullName evidence="11">Outward-rectifier potassium channel TOK1</fullName>
    </submittedName>
</protein>
<dbReference type="PANTHER" id="PTHR11003">
    <property type="entry name" value="POTASSIUM CHANNEL, SUBFAMILY K"/>
    <property type="match status" value="1"/>
</dbReference>
<keyword evidence="6 9" id="KW-0472">Membrane</keyword>
<evidence type="ECO:0000256" key="9">
    <source>
        <dbReference type="SAM" id="Phobius"/>
    </source>
</evidence>
<feature type="transmembrane region" description="Helical" evidence="9">
    <location>
        <begin position="65"/>
        <end position="83"/>
    </location>
</feature>
<keyword evidence="3 9" id="KW-0812">Transmembrane</keyword>
<dbReference type="InterPro" id="IPR003280">
    <property type="entry name" value="2pore_dom_K_chnl"/>
</dbReference>
<keyword evidence="4 9" id="KW-1133">Transmembrane helix</keyword>
<keyword evidence="12" id="KW-1185">Reference proteome</keyword>
<accession>A0A1R0H916</accession>
<comment type="caution">
    <text evidence="11">The sequence shown here is derived from an EMBL/GenBank/DDBJ whole genome shotgun (WGS) entry which is preliminary data.</text>
</comment>
<dbReference type="PANTHER" id="PTHR11003:SF334">
    <property type="entry name" value="FI03418P"/>
    <property type="match status" value="1"/>
</dbReference>
<keyword evidence="5" id="KW-0406">Ion transport</keyword>
<comment type="subcellular location">
    <subcellularLocation>
        <location evidence="1">Membrane</location>
        <topology evidence="1">Multi-pass membrane protein</topology>
    </subcellularLocation>
</comment>
<dbReference type="InterPro" id="IPR013099">
    <property type="entry name" value="K_chnl_dom"/>
</dbReference>
<evidence type="ECO:0000256" key="4">
    <source>
        <dbReference type="ARBA" id="ARBA00022989"/>
    </source>
</evidence>
<dbReference type="GO" id="GO:0005886">
    <property type="term" value="C:plasma membrane"/>
    <property type="evidence" value="ECO:0007669"/>
    <property type="project" value="TreeGrafter"/>
</dbReference>
<evidence type="ECO:0000256" key="6">
    <source>
        <dbReference type="ARBA" id="ARBA00023136"/>
    </source>
</evidence>
<sequence length="303" mass="34745">MESKTRDTPSTHARRYDHKELRYRFRWIVSIVSAFIPATLLFNGVMIESTWLSSTIRGNTDSINFNGQVFTVLLSLALLYDFLSTKQFTDHGSGMSFRQKKMMISLNTFYIWICIGAAIIWLAEQYPFYRAVYFCYVTIKTIGFGDYTPSNPGSRIIVAIWFLIGAIILGLYLVDLSNFSSQMVYVLKDIQTSYDYDEDFHPDDISQHINNLLRRIPRDAVDPNEENSLSELSETSTTSSQSLTSSDSLVHRRQSHESLAAAVPPALLLSEIKRFEKELVDITSKFLLLDDNPLYLLYSVCWN</sequence>
<feature type="transmembrane region" description="Helical" evidence="9">
    <location>
        <begin position="25"/>
        <end position="45"/>
    </location>
</feature>
<dbReference type="OrthoDB" id="297496at2759"/>
<feature type="domain" description="Potassium channel" evidence="10">
    <location>
        <begin position="110"/>
        <end position="179"/>
    </location>
</feature>
<evidence type="ECO:0000313" key="11">
    <source>
        <dbReference type="EMBL" id="OLY85655.1"/>
    </source>
</evidence>